<dbReference type="Gene3D" id="3.80.10.10">
    <property type="entry name" value="Ribonuclease Inhibitor"/>
    <property type="match status" value="1"/>
</dbReference>
<dbReference type="AlphaFoldDB" id="W9R867"/>
<protein>
    <recommendedName>
        <fullName evidence="1">F-box/LRR-repeat protein 15-like leucin rich repeat domain-containing protein</fullName>
    </recommendedName>
</protein>
<dbReference type="Pfam" id="PF24046">
    <property type="entry name" value="At4g08330"/>
    <property type="match status" value="1"/>
</dbReference>
<dbReference type="SUPFAM" id="SSF52047">
    <property type="entry name" value="RNI-like"/>
    <property type="match status" value="1"/>
</dbReference>
<proteinExistence type="predicted"/>
<evidence type="ECO:0000313" key="3">
    <source>
        <dbReference type="Proteomes" id="UP000030645"/>
    </source>
</evidence>
<name>W9R867_9ROSA</name>
<dbReference type="PANTHER" id="PTHR33674">
    <property type="entry name" value="METHIONINE-S-OXIDE REDUCTASE"/>
    <property type="match status" value="1"/>
</dbReference>
<sequence length="493" mass="54182">MSQADVSYSCGSCGYPLNLTSSNRITSGIDSEYRKSIKKGLISFISVDLSRFTQVDEVNCFPLSWGRYRLKTKLLCRKCGVHIGYGYGDSPALCGFDSANSSGVGYKKFTVKIRALQPSEECQEDCTTDRESFGLTCRRWLQIQNLSRRSLQFACSFTHLSLSSLAHPNFNVSPFQLHRLLTRFQHLQSLSLSGCLYLPNSGLTPLQHYGSNLQAIHFDCCFSITDHGVSLAAAACPLLVVVSLYRCHVTDVGLESLANACSGLKQLNLSHCSKISDFGLGALSRGCRQLQAVRISFCSGLTGIGFRGCSSTLAYVEAESCSLEPDGIEAIVSGGGIEYLDVSCINKIIFPVKGPHIEDVFAAIGGGFASSLRILNFRMCRTVRDASILAIAKGCPQLQEWNLALCHEVKISGWMSIGTYCNKLEKLHVNRCRNLCDQGLLALRNGCRQLSVLYMNGCVRLTSTAIELFKFYRGDVNIKEEEVVCIAPSWAFR</sequence>
<dbReference type="SMART" id="SM00367">
    <property type="entry name" value="LRR_CC"/>
    <property type="match status" value="9"/>
</dbReference>
<dbReference type="InterPro" id="IPR057207">
    <property type="entry name" value="FBXL15_LRR"/>
</dbReference>
<dbReference type="PANTHER" id="PTHR33674:SF3">
    <property type="entry name" value="YIPPEE DOMAIN-CONTAINING PROTEIN"/>
    <property type="match status" value="1"/>
</dbReference>
<keyword evidence="3" id="KW-1185">Reference proteome</keyword>
<dbReference type="eggNOG" id="KOG1947">
    <property type="taxonomic scope" value="Eukaryota"/>
</dbReference>
<dbReference type="EMBL" id="KE343768">
    <property type="protein sequence ID" value="EXB40466.1"/>
    <property type="molecule type" value="Genomic_DNA"/>
</dbReference>
<dbReference type="Pfam" id="PF25372">
    <property type="entry name" value="DUF7885"/>
    <property type="match status" value="1"/>
</dbReference>
<reference evidence="3" key="1">
    <citation type="submission" date="2013-01" db="EMBL/GenBank/DDBJ databases">
        <title>Draft Genome Sequence of a Mulberry Tree, Morus notabilis C.K. Schneid.</title>
        <authorList>
            <person name="He N."/>
            <person name="Zhao S."/>
        </authorList>
    </citation>
    <scope>NUCLEOTIDE SEQUENCE</scope>
</reference>
<dbReference type="InterPro" id="IPR032675">
    <property type="entry name" value="LRR_dom_sf"/>
</dbReference>
<feature type="domain" description="F-box/LRR-repeat protein 15-like leucin rich repeat" evidence="1">
    <location>
        <begin position="381"/>
        <end position="466"/>
    </location>
</feature>
<organism evidence="2 3">
    <name type="scientific">Morus notabilis</name>
    <dbReference type="NCBI Taxonomy" id="981085"/>
    <lineage>
        <taxon>Eukaryota</taxon>
        <taxon>Viridiplantae</taxon>
        <taxon>Streptophyta</taxon>
        <taxon>Embryophyta</taxon>
        <taxon>Tracheophyta</taxon>
        <taxon>Spermatophyta</taxon>
        <taxon>Magnoliopsida</taxon>
        <taxon>eudicotyledons</taxon>
        <taxon>Gunneridae</taxon>
        <taxon>Pentapetalae</taxon>
        <taxon>rosids</taxon>
        <taxon>fabids</taxon>
        <taxon>Rosales</taxon>
        <taxon>Moraceae</taxon>
        <taxon>Moreae</taxon>
        <taxon>Morus</taxon>
    </lineage>
</organism>
<evidence type="ECO:0000259" key="1">
    <source>
        <dbReference type="Pfam" id="PF25372"/>
    </source>
</evidence>
<dbReference type="InterPro" id="IPR045282">
    <property type="entry name" value="At4g08330-like"/>
</dbReference>
<gene>
    <name evidence="2" type="ORF">L484_013769</name>
</gene>
<dbReference type="STRING" id="981085.W9R867"/>
<dbReference type="InterPro" id="IPR001611">
    <property type="entry name" value="Leu-rich_rpt"/>
</dbReference>
<accession>W9R867</accession>
<evidence type="ECO:0000313" key="2">
    <source>
        <dbReference type="EMBL" id="EXB40466.1"/>
    </source>
</evidence>
<dbReference type="InterPro" id="IPR006553">
    <property type="entry name" value="Leu-rich_rpt_Cys-con_subtyp"/>
</dbReference>
<dbReference type="Pfam" id="PF13516">
    <property type="entry name" value="LRR_6"/>
    <property type="match status" value="1"/>
</dbReference>
<dbReference type="Proteomes" id="UP000030645">
    <property type="component" value="Unassembled WGS sequence"/>
</dbReference>